<protein>
    <submittedName>
        <fullName evidence="2">Uncharacterized protein</fullName>
    </submittedName>
</protein>
<proteinExistence type="predicted"/>
<feature type="region of interest" description="Disordered" evidence="1">
    <location>
        <begin position="1"/>
        <end position="31"/>
    </location>
</feature>
<evidence type="ECO:0000313" key="3">
    <source>
        <dbReference type="Proteomes" id="UP000284706"/>
    </source>
</evidence>
<feature type="region of interest" description="Disordered" evidence="1">
    <location>
        <begin position="67"/>
        <end position="96"/>
    </location>
</feature>
<dbReference type="Proteomes" id="UP000284706">
    <property type="component" value="Unassembled WGS sequence"/>
</dbReference>
<gene>
    <name evidence="2" type="ORF">CVT26_005167</name>
</gene>
<feature type="compositionally biased region" description="Low complexity" evidence="1">
    <location>
        <begin position="346"/>
        <end position="359"/>
    </location>
</feature>
<name>A0A409WHC7_9AGAR</name>
<feature type="compositionally biased region" description="Polar residues" evidence="1">
    <location>
        <begin position="70"/>
        <end position="86"/>
    </location>
</feature>
<accession>A0A409WHC7</accession>
<keyword evidence="3" id="KW-1185">Reference proteome</keyword>
<sequence>MQQTSSKRSTALNHSSSLTAPNGSNRKILPRLSPHAHPLRARNANGATAHYYLPSMIPVRVRIPAGVAPTTPSNAQSHSVNSLHPSQHQRHHQTTRQRPAAAFPTNAPHHVFAASLTEKQTVLQSVESAFNVYGERLQADLRDFRALCTSLVVKELEETRKWHSLSLKLMKERDAARQKIHNLEVSSSLRDHPSGTAASTEMVTSTTATSPSPPSSPRGSKRTREEVDTLQVATKHTSTSRSHGSPSTSPEPPILPLTNSPKPTAFPVHSPPGSPYTPTSPLLLPPLSSSSESDASIPPLSALSSSSSMEGVSASDGFAIPAFGPSATLTLPTFVPEGWSPSLSYSSSSSASSPSFSPPMGLATDIHPDAPPMKRRKSCGSDMAQAEMQAKPASVVEPDVKPVVHASSSPAGEPLHVDIMYTPMNGQLVCRACLLTATKQTKSPELTQLSAGLVTKCKSFPTSASWDDLRDHCVRVHPDACMDVARLHPAEVFELRRRLASRS</sequence>
<dbReference type="InParanoid" id="A0A409WHC7"/>
<dbReference type="OrthoDB" id="3066809at2759"/>
<feature type="compositionally biased region" description="Low complexity" evidence="1">
    <location>
        <begin position="276"/>
        <end position="313"/>
    </location>
</feature>
<comment type="caution">
    <text evidence="2">The sequence shown here is derived from an EMBL/GenBank/DDBJ whole genome shotgun (WGS) entry which is preliminary data.</text>
</comment>
<feature type="compositionally biased region" description="Polar residues" evidence="1">
    <location>
        <begin position="1"/>
        <end position="25"/>
    </location>
</feature>
<dbReference type="AlphaFoldDB" id="A0A409WHC7"/>
<feature type="region of interest" description="Disordered" evidence="1">
    <location>
        <begin position="346"/>
        <end position="378"/>
    </location>
</feature>
<evidence type="ECO:0000256" key="1">
    <source>
        <dbReference type="SAM" id="MobiDB-lite"/>
    </source>
</evidence>
<feature type="region of interest" description="Disordered" evidence="1">
    <location>
        <begin position="183"/>
        <end position="313"/>
    </location>
</feature>
<evidence type="ECO:0000313" key="2">
    <source>
        <dbReference type="EMBL" id="PPQ77913.1"/>
    </source>
</evidence>
<organism evidence="2 3">
    <name type="scientific">Gymnopilus dilepis</name>
    <dbReference type="NCBI Taxonomy" id="231916"/>
    <lineage>
        <taxon>Eukaryota</taxon>
        <taxon>Fungi</taxon>
        <taxon>Dikarya</taxon>
        <taxon>Basidiomycota</taxon>
        <taxon>Agaricomycotina</taxon>
        <taxon>Agaricomycetes</taxon>
        <taxon>Agaricomycetidae</taxon>
        <taxon>Agaricales</taxon>
        <taxon>Agaricineae</taxon>
        <taxon>Hymenogastraceae</taxon>
        <taxon>Gymnopilus</taxon>
    </lineage>
</organism>
<reference evidence="2 3" key="1">
    <citation type="journal article" date="2018" name="Evol. Lett.">
        <title>Horizontal gene cluster transfer increased hallucinogenic mushroom diversity.</title>
        <authorList>
            <person name="Reynolds H.T."/>
            <person name="Vijayakumar V."/>
            <person name="Gluck-Thaler E."/>
            <person name="Korotkin H.B."/>
            <person name="Matheny P.B."/>
            <person name="Slot J.C."/>
        </authorList>
    </citation>
    <scope>NUCLEOTIDE SEQUENCE [LARGE SCALE GENOMIC DNA]</scope>
    <source>
        <strain evidence="2 3">SRW20</strain>
    </source>
</reference>
<dbReference type="EMBL" id="NHYE01005070">
    <property type="protein sequence ID" value="PPQ77913.1"/>
    <property type="molecule type" value="Genomic_DNA"/>
</dbReference>
<feature type="compositionally biased region" description="Low complexity" evidence="1">
    <location>
        <begin position="236"/>
        <end position="248"/>
    </location>
</feature>